<dbReference type="InterPro" id="IPR035671">
    <property type="entry name" value="DsbD_gamma"/>
</dbReference>
<feature type="signal peptide" evidence="7">
    <location>
        <begin position="1"/>
        <end position="19"/>
    </location>
</feature>
<keyword evidence="10" id="KW-0560">Oxidoreductase</keyword>
<keyword evidence="4 6" id="KW-1133">Transmembrane helix</keyword>
<dbReference type="GO" id="GO:0016020">
    <property type="term" value="C:membrane"/>
    <property type="evidence" value="ECO:0007669"/>
    <property type="project" value="UniProtKB-SubCell"/>
</dbReference>
<keyword evidence="2 6" id="KW-0812">Transmembrane</keyword>
<evidence type="ECO:0000256" key="4">
    <source>
        <dbReference type="ARBA" id="ARBA00022989"/>
    </source>
</evidence>
<protein>
    <submittedName>
        <fullName evidence="10">Thiol:disulfide interchange protein</fullName>
        <ecNumber evidence="10">1.8.1.8</ecNumber>
    </submittedName>
</protein>
<dbReference type="Proteomes" id="UP000032266">
    <property type="component" value="Chromosome"/>
</dbReference>
<dbReference type="STRING" id="1445510.YC6258_05429"/>
<dbReference type="Pfam" id="PF13899">
    <property type="entry name" value="Thioredoxin_7"/>
    <property type="match status" value="1"/>
</dbReference>
<evidence type="ECO:0000313" key="11">
    <source>
        <dbReference type="Proteomes" id="UP000032266"/>
    </source>
</evidence>
<evidence type="ECO:0000259" key="9">
    <source>
        <dbReference type="Pfam" id="PF11412"/>
    </source>
</evidence>
<dbReference type="RefSeq" id="WP_044619197.1">
    <property type="nucleotide sequence ID" value="NZ_CP007142.1"/>
</dbReference>
<keyword evidence="7" id="KW-0732">Signal</keyword>
<proteinExistence type="predicted"/>
<evidence type="ECO:0000256" key="7">
    <source>
        <dbReference type="SAM" id="SignalP"/>
    </source>
</evidence>
<dbReference type="HOGENOM" id="CLU_014657_1_1_6"/>
<dbReference type="AlphaFoldDB" id="A0A0C5W4A6"/>
<sequence>MYVFRLLMIWWLSASLAQAATGSWLEQGPVNARLISPVMSITNMDKIPMALELTLQAGWKTYWRVPGAAGAAPKITLDQNWLSTDVQWQLPAPSTFTLLGLQTFGYDKHVVLPFQLSKSVSTDETVVTATASVYVCNEICLAQSLPLSIHFQTGISDNTDWNVAPLYNQYLSRVPKPVSDIAGIATQDDGGFYLEFTLEQPGLKPELFLENQDVYEWSAPLINQQNGVVKVWWQKPEDVPMRAVAPDFIVTYKDSLQAITTVFPLQHQKRPAPSSPALASASEQAGNSTLITLAMMLMLAFIGGMLLNVMPCVLPVLSIKLMSWLQWRDDQPGKIRAHALVSGFGVVSFFWIIATGLIVMKQTGRYIGWGIQFQNPWFLLALFLIMLVFLANLLDRFAIQLPQGLQGKLVKVGEGQSGLLKSYLQGGTATLMATPCSAPFLGTAVAFAFTQSSLTLWLIFSALGFGLAVPYLLLALAPGLINRMPEPGHWMLTVKRILALGLGLTLVWLLFLISKHIYLPGIVLMALTSVLWIVSLYTPITRARPITTLITAMGVAFLSLTFSKSHSEQISNEPLWEPYSQQAVSEHLRQQHTVFLDVTADWCITCKFNKISVLDTDEIQQFFNDHQVVLIQTDWTRPDPAIEALLATYHRSAIPFNVVLSPRARDGIVLPELLTRTAVKQAIIEAE</sequence>
<keyword evidence="11" id="KW-1185">Reference proteome</keyword>
<dbReference type="GO" id="GO:0017004">
    <property type="term" value="P:cytochrome complex assembly"/>
    <property type="evidence" value="ECO:0007669"/>
    <property type="project" value="UniProtKB-KW"/>
</dbReference>
<evidence type="ECO:0000256" key="6">
    <source>
        <dbReference type="SAM" id="Phobius"/>
    </source>
</evidence>
<dbReference type="Gene3D" id="3.40.30.10">
    <property type="entry name" value="Glutaredoxin"/>
    <property type="match status" value="1"/>
</dbReference>
<feature type="transmembrane region" description="Helical" evidence="6">
    <location>
        <begin position="337"/>
        <end position="357"/>
    </location>
</feature>
<feature type="transmembrane region" description="Helical" evidence="6">
    <location>
        <begin position="290"/>
        <end position="317"/>
    </location>
</feature>
<dbReference type="GO" id="GO:0047134">
    <property type="term" value="F:protein-disulfide reductase [NAD(P)H] activity"/>
    <property type="evidence" value="ECO:0007669"/>
    <property type="project" value="UniProtKB-EC"/>
</dbReference>
<feature type="transmembrane region" description="Helical" evidence="6">
    <location>
        <begin position="456"/>
        <end position="481"/>
    </location>
</feature>
<comment type="subcellular location">
    <subcellularLocation>
        <location evidence="1">Membrane</location>
        <topology evidence="1">Multi-pass membrane protein</topology>
    </subcellularLocation>
</comment>
<evidence type="ECO:0000256" key="2">
    <source>
        <dbReference type="ARBA" id="ARBA00022692"/>
    </source>
</evidence>
<feature type="domain" description="Cytochrome C biogenesis protein transmembrane" evidence="8">
    <location>
        <begin position="295"/>
        <end position="509"/>
    </location>
</feature>
<name>A0A0C5W4A6_9GAMM</name>
<dbReference type="InterPro" id="IPR028250">
    <property type="entry name" value="DsbDN"/>
</dbReference>
<keyword evidence="3" id="KW-0201">Cytochrome c-type biogenesis</keyword>
<evidence type="ECO:0000256" key="5">
    <source>
        <dbReference type="ARBA" id="ARBA00023136"/>
    </source>
</evidence>
<dbReference type="CDD" id="cd02953">
    <property type="entry name" value="DsbDgamma"/>
    <property type="match status" value="1"/>
</dbReference>
<dbReference type="SUPFAM" id="SSF52833">
    <property type="entry name" value="Thioredoxin-like"/>
    <property type="match status" value="1"/>
</dbReference>
<dbReference type="PANTHER" id="PTHR32234:SF3">
    <property type="entry name" value="SUPPRESSION OF COPPER SENSITIVITY PROTEIN"/>
    <property type="match status" value="1"/>
</dbReference>
<feature type="transmembrane region" description="Helical" evidence="6">
    <location>
        <begin position="517"/>
        <end position="534"/>
    </location>
</feature>
<organism evidence="10 11">
    <name type="scientific">Gynuella sunshinyii YC6258</name>
    <dbReference type="NCBI Taxonomy" id="1445510"/>
    <lineage>
        <taxon>Bacteria</taxon>
        <taxon>Pseudomonadati</taxon>
        <taxon>Pseudomonadota</taxon>
        <taxon>Gammaproteobacteria</taxon>
        <taxon>Oceanospirillales</taxon>
        <taxon>Saccharospirillaceae</taxon>
        <taxon>Gynuella</taxon>
    </lineage>
</organism>
<dbReference type="Pfam" id="PF11412">
    <property type="entry name" value="DsbD_N"/>
    <property type="match status" value="1"/>
</dbReference>
<feature type="transmembrane region" description="Helical" evidence="6">
    <location>
        <begin position="377"/>
        <end position="394"/>
    </location>
</feature>
<feature type="domain" description="Thiol:disulfide interchange protein DsbD N-terminal" evidence="9">
    <location>
        <begin position="45"/>
        <end position="143"/>
    </location>
</feature>
<dbReference type="InterPro" id="IPR036249">
    <property type="entry name" value="Thioredoxin-like_sf"/>
</dbReference>
<gene>
    <name evidence="10" type="ORF">YC6258_05429</name>
</gene>
<dbReference type="GO" id="GO:0045454">
    <property type="term" value="P:cell redox homeostasis"/>
    <property type="evidence" value="ECO:0007669"/>
    <property type="project" value="TreeGrafter"/>
</dbReference>
<dbReference type="EC" id="1.8.1.8" evidence="10"/>
<accession>A0A0C5W4A6</accession>
<feature type="transmembrane region" description="Helical" evidence="6">
    <location>
        <begin position="493"/>
        <end position="511"/>
    </location>
</feature>
<dbReference type="OrthoDB" id="9811036at2"/>
<keyword evidence="5 6" id="KW-0472">Membrane</keyword>
<dbReference type="Pfam" id="PF02683">
    <property type="entry name" value="DsbD_TM"/>
    <property type="match status" value="1"/>
</dbReference>
<dbReference type="KEGG" id="gsn:YC6258_05429"/>
<evidence type="ECO:0000256" key="1">
    <source>
        <dbReference type="ARBA" id="ARBA00004141"/>
    </source>
</evidence>
<dbReference type="EMBL" id="CP007142">
    <property type="protein sequence ID" value="AJQ97459.1"/>
    <property type="molecule type" value="Genomic_DNA"/>
</dbReference>
<reference evidence="10 11" key="1">
    <citation type="submission" date="2014-01" db="EMBL/GenBank/DDBJ databases">
        <title>Full genme sequencing of cellulolytic bacterium Gynuella sunshinyii YC6258T gen. nov., sp. nov.</title>
        <authorList>
            <person name="Khan H."/>
            <person name="Chung E.J."/>
            <person name="Chung Y.R."/>
        </authorList>
    </citation>
    <scope>NUCLEOTIDE SEQUENCE [LARGE SCALE GENOMIC DNA]</scope>
    <source>
        <strain evidence="10 11">YC6258</strain>
    </source>
</reference>
<dbReference type="PANTHER" id="PTHR32234">
    <property type="entry name" value="THIOL:DISULFIDE INTERCHANGE PROTEIN DSBD"/>
    <property type="match status" value="1"/>
</dbReference>
<evidence type="ECO:0000256" key="3">
    <source>
        <dbReference type="ARBA" id="ARBA00022748"/>
    </source>
</evidence>
<feature type="chain" id="PRO_5002184066" evidence="7">
    <location>
        <begin position="20"/>
        <end position="687"/>
    </location>
</feature>
<evidence type="ECO:0000259" key="8">
    <source>
        <dbReference type="Pfam" id="PF02683"/>
    </source>
</evidence>
<dbReference type="InterPro" id="IPR003834">
    <property type="entry name" value="Cyt_c_assmbl_TM_dom"/>
</dbReference>
<evidence type="ECO:0000313" key="10">
    <source>
        <dbReference type="EMBL" id="AJQ97459.1"/>
    </source>
</evidence>